<protein>
    <submittedName>
        <fullName evidence="1">RHTO0S28e01772g1_1</fullName>
    </submittedName>
</protein>
<dbReference type="AlphaFoldDB" id="A0A061BI01"/>
<name>A0A061BI01_RHOTO</name>
<proteinExistence type="predicted"/>
<dbReference type="OrthoDB" id="10418134at2759"/>
<evidence type="ECO:0000313" key="1">
    <source>
        <dbReference type="EMBL" id="CDR49617.1"/>
    </source>
</evidence>
<dbReference type="EMBL" id="LK052963">
    <property type="protein sequence ID" value="CDR49617.1"/>
    <property type="molecule type" value="Genomic_DNA"/>
</dbReference>
<organism evidence="1">
    <name type="scientific">Rhodotorula toruloides</name>
    <name type="common">Yeast</name>
    <name type="synonym">Rhodosporidium toruloides</name>
    <dbReference type="NCBI Taxonomy" id="5286"/>
    <lineage>
        <taxon>Eukaryota</taxon>
        <taxon>Fungi</taxon>
        <taxon>Dikarya</taxon>
        <taxon>Basidiomycota</taxon>
        <taxon>Pucciniomycotina</taxon>
        <taxon>Microbotryomycetes</taxon>
        <taxon>Sporidiobolales</taxon>
        <taxon>Sporidiobolaceae</taxon>
        <taxon>Rhodotorula</taxon>
    </lineage>
</organism>
<reference evidence="1" key="1">
    <citation type="journal article" date="2014" name="Genome Announc.">
        <title>Draft genome sequence of Rhodosporidium toruloides CECT1137, an oleaginous yeast of biotechnological interest.</title>
        <authorList>
            <person name="Morin N."/>
            <person name="Calcas X."/>
            <person name="Devillers H."/>
            <person name="Durrens P."/>
            <person name="Sherman D.J."/>
            <person name="Nicaud J.-M."/>
            <person name="Neuveglise C."/>
        </authorList>
    </citation>
    <scope>NUCLEOTIDE SEQUENCE</scope>
    <source>
        <strain evidence="1">CECT1137</strain>
    </source>
</reference>
<sequence>MNRKHPILTDAMRLQQQRQRQQQDGDSLDILQNGHENPAKAIRAMLDDCARRAQQHAGTATADALAQLVYAVERKLASREIPKALALRHPDAADGQSYLQALFDAVSFLYMRVTTDASLDSHWILKQQRYLVTMIDQAIRQVHAQHSISKHHFKLVRLRPY</sequence>
<gene>
    <name evidence="1" type="ORF">RHTO0S_28e01772g</name>
</gene>
<accession>A0A061BI01</accession>